<dbReference type="PANTHER" id="PTHR33257">
    <property type="entry name" value="OS05G0165500 PROTEIN"/>
    <property type="match status" value="1"/>
</dbReference>
<evidence type="ECO:0000256" key="1">
    <source>
        <dbReference type="SAM" id="MobiDB-lite"/>
    </source>
</evidence>
<feature type="compositionally biased region" description="Low complexity" evidence="1">
    <location>
        <begin position="145"/>
        <end position="161"/>
    </location>
</feature>
<keyword evidence="3" id="KW-1185">Reference proteome</keyword>
<evidence type="ECO:0000313" key="3">
    <source>
        <dbReference type="Proteomes" id="UP000091857"/>
    </source>
</evidence>
<dbReference type="OrthoDB" id="691043at2759"/>
<dbReference type="PANTHER" id="PTHR33257:SF58">
    <property type="entry name" value="REJ DOMAIN-CONTAINING PROTEIN"/>
    <property type="match status" value="1"/>
</dbReference>
<dbReference type="Gramene" id="Manes.08G172400.1.v8.1">
    <property type="protein sequence ID" value="Manes.08G172400.1.v8.1.CDS.1"/>
    <property type="gene ID" value="Manes.08G172400.v8.1"/>
</dbReference>
<reference evidence="3" key="1">
    <citation type="journal article" date="2016" name="Nat. Biotechnol.">
        <title>Sequencing wild and cultivated cassava and related species reveals extensive interspecific hybridization and genetic diversity.</title>
        <authorList>
            <person name="Bredeson J.V."/>
            <person name="Lyons J.B."/>
            <person name="Prochnik S.E."/>
            <person name="Wu G.A."/>
            <person name="Ha C.M."/>
            <person name="Edsinger-Gonzales E."/>
            <person name="Grimwood J."/>
            <person name="Schmutz J."/>
            <person name="Rabbi I.Y."/>
            <person name="Egesi C."/>
            <person name="Nauluvula P."/>
            <person name="Lebot V."/>
            <person name="Ndunguru J."/>
            <person name="Mkamilo G."/>
            <person name="Bart R.S."/>
            <person name="Setter T.L."/>
            <person name="Gleadow R.M."/>
            <person name="Kulakow P."/>
            <person name="Ferguson M.E."/>
            <person name="Rounsley S."/>
            <person name="Rokhsar D.S."/>
        </authorList>
    </citation>
    <scope>NUCLEOTIDE SEQUENCE [LARGE SCALE GENOMIC DNA]</scope>
    <source>
        <strain evidence="3">cv. AM560-2</strain>
    </source>
</reference>
<dbReference type="Proteomes" id="UP000091857">
    <property type="component" value="Chromosome 8"/>
</dbReference>
<sequence length="195" mass="21398">MPKMFGGSSDLPQKSFRIKQDDKFFSRLLSKETSVDNSSFRVDYGGVTVAVPFMWESQPGTPKYSLSESTLPPLTPPPSYYSSSNKKPINKLYSRSNLLHFLFSRIKPKKTNNAVSTSSALSHTPSSASWSSLNSSSFLPSTPTKYHQGSRFSSPGSSFDSRAYDEEAAVGPPSPTSKYLCFGASRDGLKGCYAW</sequence>
<feature type="region of interest" description="Disordered" evidence="1">
    <location>
        <begin position="145"/>
        <end position="175"/>
    </location>
</feature>
<dbReference type="EMBL" id="CM004394">
    <property type="protein sequence ID" value="OAY44694.1"/>
    <property type="molecule type" value="Genomic_DNA"/>
</dbReference>
<comment type="caution">
    <text evidence="2">The sequence shown here is derived from an EMBL/GenBank/DDBJ whole genome shotgun (WGS) entry which is preliminary data.</text>
</comment>
<gene>
    <name evidence="2" type="ORF">MANES_08G172400v8</name>
</gene>
<organism evidence="2 3">
    <name type="scientific">Manihot esculenta</name>
    <name type="common">Cassava</name>
    <name type="synonym">Jatropha manihot</name>
    <dbReference type="NCBI Taxonomy" id="3983"/>
    <lineage>
        <taxon>Eukaryota</taxon>
        <taxon>Viridiplantae</taxon>
        <taxon>Streptophyta</taxon>
        <taxon>Embryophyta</taxon>
        <taxon>Tracheophyta</taxon>
        <taxon>Spermatophyta</taxon>
        <taxon>Magnoliopsida</taxon>
        <taxon>eudicotyledons</taxon>
        <taxon>Gunneridae</taxon>
        <taxon>Pentapetalae</taxon>
        <taxon>rosids</taxon>
        <taxon>fabids</taxon>
        <taxon>Malpighiales</taxon>
        <taxon>Euphorbiaceae</taxon>
        <taxon>Crotonoideae</taxon>
        <taxon>Manihoteae</taxon>
        <taxon>Manihot</taxon>
    </lineage>
</organism>
<protein>
    <submittedName>
        <fullName evidence="2">Uncharacterized protein</fullName>
    </submittedName>
</protein>
<dbReference type="AlphaFoldDB" id="A0A2C9VH37"/>
<dbReference type="OMA" id="KAFFKHH"/>
<dbReference type="STRING" id="3983.A0A2C9VH37"/>
<name>A0A2C9VH37_MANES</name>
<proteinExistence type="predicted"/>
<accession>A0A2C9VH37</accession>
<evidence type="ECO:0000313" key="2">
    <source>
        <dbReference type="EMBL" id="OAY44694.1"/>
    </source>
</evidence>